<dbReference type="Proteomes" id="UP000315295">
    <property type="component" value="Unassembled WGS sequence"/>
</dbReference>
<dbReference type="AlphaFoldDB" id="A0A540K485"/>
<name>A0A540K485_MALBA</name>
<dbReference type="EMBL" id="VIEB01005568">
    <property type="protein sequence ID" value="TQD69037.1"/>
    <property type="molecule type" value="Genomic_DNA"/>
</dbReference>
<comment type="caution">
    <text evidence="1">The sequence shown here is derived from an EMBL/GenBank/DDBJ whole genome shotgun (WGS) entry which is preliminary data.</text>
</comment>
<evidence type="ECO:0000313" key="2">
    <source>
        <dbReference type="Proteomes" id="UP000315295"/>
    </source>
</evidence>
<proteinExistence type="predicted"/>
<protein>
    <submittedName>
        <fullName evidence="1">Uncharacterized protein</fullName>
    </submittedName>
</protein>
<gene>
    <name evidence="1" type="ORF">C1H46_045430</name>
</gene>
<accession>A0A540K485</accession>
<reference evidence="1 2" key="1">
    <citation type="journal article" date="2019" name="G3 (Bethesda)">
        <title>Sequencing of a Wild Apple (Malus baccata) Genome Unravels the Differences Between Cultivated and Wild Apple Species Regarding Disease Resistance and Cold Tolerance.</title>
        <authorList>
            <person name="Chen X."/>
        </authorList>
    </citation>
    <scope>NUCLEOTIDE SEQUENCE [LARGE SCALE GENOMIC DNA]</scope>
    <source>
        <strain evidence="2">cv. Shandingzi</strain>
        <tissue evidence="1">Leaves</tissue>
    </source>
</reference>
<evidence type="ECO:0000313" key="1">
    <source>
        <dbReference type="EMBL" id="TQD69037.1"/>
    </source>
</evidence>
<keyword evidence="2" id="KW-1185">Reference proteome</keyword>
<organism evidence="1 2">
    <name type="scientific">Malus baccata</name>
    <name type="common">Siberian crab apple</name>
    <name type="synonym">Pyrus baccata</name>
    <dbReference type="NCBI Taxonomy" id="106549"/>
    <lineage>
        <taxon>Eukaryota</taxon>
        <taxon>Viridiplantae</taxon>
        <taxon>Streptophyta</taxon>
        <taxon>Embryophyta</taxon>
        <taxon>Tracheophyta</taxon>
        <taxon>Spermatophyta</taxon>
        <taxon>Magnoliopsida</taxon>
        <taxon>eudicotyledons</taxon>
        <taxon>Gunneridae</taxon>
        <taxon>Pentapetalae</taxon>
        <taxon>rosids</taxon>
        <taxon>fabids</taxon>
        <taxon>Rosales</taxon>
        <taxon>Rosaceae</taxon>
        <taxon>Amygdaloideae</taxon>
        <taxon>Maleae</taxon>
        <taxon>Malus</taxon>
    </lineage>
</organism>
<sequence>MYFSSISKVKKMKIKNQKLNEYQTAPAVLFWRPLQQKFGHESPLLLATRNNQNKSVIKAFKRYDEAPATL</sequence>